<feature type="region of interest" description="Disordered" evidence="1">
    <location>
        <begin position="148"/>
        <end position="167"/>
    </location>
</feature>
<protein>
    <submittedName>
        <fullName evidence="2">Uncharacterized protein</fullName>
    </submittedName>
</protein>
<dbReference type="Gene3D" id="3.40.1190.20">
    <property type="match status" value="1"/>
</dbReference>
<accession>A0A0F0LP94</accession>
<sequence>MTEHRVVVVGEARVDEIRDPGGVRESVTGDAVELAASLRGHGLVLTVVAPVAEDADGDRIRTALQDRGIRLVSVPAPEGTLRRSIVRDRGGVEVELRRGESGFTDTRRSLAAQAEADLIVDFRDREGSTIAEVRDEVLGAFGLGTSVKPAEPAEVSESSVPRDSGYDVVAPEAAQSSRDDAQAPGAEGLAQPAVAAAPSAVLLPAPIVAGTYRHAPVRLLPDPPAAHAPAQDWHGLEARIARIAT</sequence>
<dbReference type="AlphaFoldDB" id="A0A0F0LP94"/>
<evidence type="ECO:0000313" key="2">
    <source>
        <dbReference type="EMBL" id="KJL33341.1"/>
    </source>
</evidence>
<dbReference type="InterPro" id="IPR029056">
    <property type="entry name" value="Ribokinase-like"/>
</dbReference>
<evidence type="ECO:0000313" key="3">
    <source>
        <dbReference type="Proteomes" id="UP000033740"/>
    </source>
</evidence>
<comment type="caution">
    <text evidence="2">The sequence shown here is derived from an EMBL/GenBank/DDBJ whole genome shotgun (WGS) entry which is preliminary data.</text>
</comment>
<dbReference type="Proteomes" id="UP000033740">
    <property type="component" value="Unassembled WGS sequence"/>
</dbReference>
<name>A0A0F0LP94_9MICO</name>
<evidence type="ECO:0000256" key="1">
    <source>
        <dbReference type="SAM" id="MobiDB-lite"/>
    </source>
</evidence>
<dbReference type="STRING" id="582680.RS86_02004"/>
<dbReference type="PATRIC" id="fig|582680.6.peg.2068"/>
<keyword evidence="3" id="KW-1185">Reference proteome</keyword>
<dbReference type="SUPFAM" id="SSF53613">
    <property type="entry name" value="Ribokinase-like"/>
    <property type="match status" value="1"/>
</dbReference>
<reference evidence="2 3" key="1">
    <citation type="submission" date="2015-02" db="EMBL/GenBank/DDBJ databases">
        <title>Draft genome sequences of ten Microbacterium spp. with emphasis on heavy metal contaminated environments.</title>
        <authorList>
            <person name="Corretto E."/>
        </authorList>
    </citation>
    <scope>NUCLEOTIDE SEQUENCE [LARGE SCALE GENOMIC DNA]</scope>
    <source>
        <strain evidence="2 3">ARN176</strain>
    </source>
</reference>
<dbReference type="EMBL" id="JYIX01000034">
    <property type="protein sequence ID" value="KJL33341.1"/>
    <property type="molecule type" value="Genomic_DNA"/>
</dbReference>
<gene>
    <name evidence="2" type="ORF">RS86_02004</name>
</gene>
<dbReference type="RefSeq" id="WP_045272071.1">
    <property type="nucleotide sequence ID" value="NZ_JYIX01000034.1"/>
</dbReference>
<organism evidence="2 3">
    <name type="scientific">Microbacterium azadirachtae</name>
    <dbReference type="NCBI Taxonomy" id="582680"/>
    <lineage>
        <taxon>Bacteria</taxon>
        <taxon>Bacillati</taxon>
        <taxon>Actinomycetota</taxon>
        <taxon>Actinomycetes</taxon>
        <taxon>Micrococcales</taxon>
        <taxon>Microbacteriaceae</taxon>
        <taxon>Microbacterium</taxon>
    </lineage>
</organism>
<proteinExistence type="predicted"/>